<evidence type="ECO:0000313" key="1">
    <source>
        <dbReference type="EMBL" id="MFD2214253.1"/>
    </source>
</evidence>
<name>A0ABW5C068_9BACI</name>
<comment type="caution">
    <text evidence="1">The sequence shown here is derived from an EMBL/GenBank/DDBJ whole genome shotgun (WGS) entry which is preliminary data.</text>
</comment>
<accession>A0ABW5C068</accession>
<gene>
    <name evidence="1" type="ORF">ACFSKK_11230</name>
</gene>
<dbReference type="RefSeq" id="WP_231307772.1">
    <property type="nucleotide sequence ID" value="NZ_CP095550.1"/>
</dbReference>
<sequence length="151" mass="17523">MKWNSSDVDLYNQSKEYIDTAIIPLISVSVDSDFKHTVSKGEFISLVSTELERQLKGRVFLFPSFSYLKNSSTVVEDLSKWGEELQKEFKHVIFLTSDEKLKDKGGDDQNGQLIWLPSMPLEHMDDQLKRKLLQDQIEQILNILLQSWNKS</sequence>
<proteinExistence type="predicted"/>
<organism evidence="1 2">
    <name type="scientific">Metabacillus endolithicus</name>
    <dbReference type="NCBI Taxonomy" id="1535204"/>
    <lineage>
        <taxon>Bacteria</taxon>
        <taxon>Bacillati</taxon>
        <taxon>Bacillota</taxon>
        <taxon>Bacilli</taxon>
        <taxon>Bacillales</taxon>
        <taxon>Bacillaceae</taxon>
        <taxon>Metabacillus</taxon>
    </lineage>
</organism>
<dbReference type="Proteomes" id="UP001597318">
    <property type="component" value="Unassembled WGS sequence"/>
</dbReference>
<dbReference type="Pfam" id="PF10673">
    <property type="entry name" value="DUF2487"/>
    <property type="match status" value="1"/>
</dbReference>
<dbReference type="EMBL" id="JBHUIK010000002">
    <property type="protein sequence ID" value="MFD2214253.1"/>
    <property type="molecule type" value="Genomic_DNA"/>
</dbReference>
<keyword evidence="2" id="KW-1185">Reference proteome</keyword>
<protein>
    <submittedName>
        <fullName evidence="1">YpiF family protein</fullName>
    </submittedName>
</protein>
<reference evidence="2" key="1">
    <citation type="journal article" date="2019" name="Int. J. Syst. Evol. Microbiol.">
        <title>The Global Catalogue of Microorganisms (GCM) 10K type strain sequencing project: providing services to taxonomists for standard genome sequencing and annotation.</title>
        <authorList>
            <consortium name="The Broad Institute Genomics Platform"/>
            <consortium name="The Broad Institute Genome Sequencing Center for Infectious Disease"/>
            <person name="Wu L."/>
            <person name="Ma J."/>
        </authorList>
    </citation>
    <scope>NUCLEOTIDE SEQUENCE [LARGE SCALE GENOMIC DNA]</scope>
    <source>
        <strain evidence="2">CGMCC 1.15474</strain>
    </source>
</reference>
<evidence type="ECO:0000313" key="2">
    <source>
        <dbReference type="Proteomes" id="UP001597318"/>
    </source>
</evidence>
<dbReference type="InterPro" id="IPR019615">
    <property type="entry name" value="DUF2487"/>
</dbReference>